<dbReference type="EMBL" id="CAMAPF010000139">
    <property type="protein sequence ID" value="CAH9106766.1"/>
    <property type="molecule type" value="Genomic_DNA"/>
</dbReference>
<reference evidence="2" key="1">
    <citation type="submission" date="2022-07" db="EMBL/GenBank/DDBJ databases">
        <authorList>
            <person name="Macas J."/>
            <person name="Novak P."/>
            <person name="Neumann P."/>
        </authorList>
    </citation>
    <scope>NUCLEOTIDE SEQUENCE</scope>
</reference>
<comment type="caution">
    <text evidence="2">The sequence shown here is derived from an EMBL/GenBank/DDBJ whole genome shotgun (WGS) entry which is preliminary data.</text>
</comment>
<evidence type="ECO:0000313" key="2">
    <source>
        <dbReference type="EMBL" id="CAH9106766.1"/>
    </source>
</evidence>
<sequence length="110" mass="13102">MDFLDPSVFPFLQKKNLFSPSVQFYWLATEISIMEHPIHYPKPELFAAAMGKGDGRYRGEKRRKHSYVAQSDKQDGEEKIKIKEKRKEKKIKDKRKNKLVRPIRKSHMIK</sequence>
<keyword evidence="3" id="KW-1185">Reference proteome</keyword>
<gene>
    <name evidence="2" type="ORF">CEPIT_LOCUS17731</name>
</gene>
<protein>
    <submittedName>
        <fullName evidence="2">Uncharacterized protein</fullName>
    </submittedName>
</protein>
<feature type="region of interest" description="Disordered" evidence="1">
    <location>
        <begin position="55"/>
        <end position="110"/>
    </location>
</feature>
<feature type="compositionally biased region" description="Basic residues" evidence="1">
    <location>
        <begin position="82"/>
        <end position="110"/>
    </location>
</feature>
<dbReference type="AlphaFoldDB" id="A0AAV0DUJ7"/>
<name>A0AAV0DUJ7_9ASTE</name>
<organism evidence="2 3">
    <name type="scientific">Cuscuta epithymum</name>
    <dbReference type="NCBI Taxonomy" id="186058"/>
    <lineage>
        <taxon>Eukaryota</taxon>
        <taxon>Viridiplantae</taxon>
        <taxon>Streptophyta</taxon>
        <taxon>Embryophyta</taxon>
        <taxon>Tracheophyta</taxon>
        <taxon>Spermatophyta</taxon>
        <taxon>Magnoliopsida</taxon>
        <taxon>eudicotyledons</taxon>
        <taxon>Gunneridae</taxon>
        <taxon>Pentapetalae</taxon>
        <taxon>asterids</taxon>
        <taxon>lamiids</taxon>
        <taxon>Solanales</taxon>
        <taxon>Convolvulaceae</taxon>
        <taxon>Cuscuteae</taxon>
        <taxon>Cuscuta</taxon>
        <taxon>Cuscuta subgen. Cuscuta</taxon>
    </lineage>
</organism>
<evidence type="ECO:0000256" key="1">
    <source>
        <dbReference type="SAM" id="MobiDB-lite"/>
    </source>
</evidence>
<evidence type="ECO:0000313" key="3">
    <source>
        <dbReference type="Proteomes" id="UP001152523"/>
    </source>
</evidence>
<accession>A0AAV0DUJ7</accession>
<feature type="compositionally biased region" description="Basic and acidic residues" evidence="1">
    <location>
        <begin position="72"/>
        <end position="81"/>
    </location>
</feature>
<proteinExistence type="predicted"/>
<dbReference type="Proteomes" id="UP001152523">
    <property type="component" value="Unassembled WGS sequence"/>
</dbReference>